<comment type="caution">
    <text evidence="1">The sequence shown here is derived from an EMBL/GenBank/DDBJ whole genome shotgun (WGS) entry which is preliminary data.</text>
</comment>
<dbReference type="EMBL" id="CM042009">
    <property type="protein sequence ID" value="KAI3791492.1"/>
    <property type="molecule type" value="Genomic_DNA"/>
</dbReference>
<dbReference type="Proteomes" id="UP001055811">
    <property type="component" value="Linkage Group LG01"/>
</dbReference>
<keyword evidence="2" id="KW-1185">Reference proteome</keyword>
<name>A0ACB9H7H3_CICIN</name>
<sequence>MMNLSEEQVTIIQLHGSTTYASQFKTLYGSAKPLLMYIKACTANPLNDSGTNNVLKLLENMNLKVAEEYEGFGDGASGLMVFVERLKAKSENFDDMFSKLMLENSKSLILKL</sequence>
<accession>A0ACB9H7H3</accession>
<proteinExistence type="predicted"/>
<reference evidence="2" key="1">
    <citation type="journal article" date="2022" name="Mol. Ecol. Resour.">
        <title>The genomes of chicory, endive, great burdock and yacon provide insights into Asteraceae palaeo-polyploidization history and plant inulin production.</title>
        <authorList>
            <person name="Fan W."/>
            <person name="Wang S."/>
            <person name="Wang H."/>
            <person name="Wang A."/>
            <person name="Jiang F."/>
            <person name="Liu H."/>
            <person name="Zhao H."/>
            <person name="Xu D."/>
            <person name="Zhang Y."/>
        </authorList>
    </citation>
    <scope>NUCLEOTIDE SEQUENCE [LARGE SCALE GENOMIC DNA]</scope>
    <source>
        <strain evidence="2">cv. Punajuju</strain>
    </source>
</reference>
<protein>
    <submittedName>
        <fullName evidence="1">Uncharacterized protein</fullName>
    </submittedName>
</protein>
<organism evidence="1 2">
    <name type="scientific">Cichorium intybus</name>
    <name type="common">Chicory</name>
    <dbReference type="NCBI Taxonomy" id="13427"/>
    <lineage>
        <taxon>Eukaryota</taxon>
        <taxon>Viridiplantae</taxon>
        <taxon>Streptophyta</taxon>
        <taxon>Embryophyta</taxon>
        <taxon>Tracheophyta</taxon>
        <taxon>Spermatophyta</taxon>
        <taxon>Magnoliopsida</taxon>
        <taxon>eudicotyledons</taxon>
        <taxon>Gunneridae</taxon>
        <taxon>Pentapetalae</taxon>
        <taxon>asterids</taxon>
        <taxon>campanulids</taxon>
        <taxon>Asterales</taxon>
        <taxon>Asteraceae</taxon>
        <taxon>Cichorioideae</taxon>
        <taxon>Cichorieae</taxon>
        <taxon>Cichoriinae</taxon>
        <taxon>Cichorium</taxon>
    </lineage>
</organism>
<evidence type="ECO:0000313" key="1">
    <source>
        <dbReference type="EMBL" id="KAI3791492.1"/>
    </source>
</evidence>
<reference evidence="1 2" key="2">
    <citation type="journal article" date="2022" name="Mol. Ecol. Resour.">
        <title>The genomes of chicory, endive, great burdock and yacon provide insights into Asteraceae paleo-polyploidization history and plant inulin production.</title>
        <authorList>
            <person name="Fan W."/>
            <person name="Wang S."/>
            <person name="Wang H."/>
            <person name="Wang A."/>
            <person name="Jiang F."/>
            <person name="Liu H."/>
            <person name="Zhao H."/>
            <person name="Xu D."/>
            <person name="Zhang Y."/>
        </authorList>
    </citation>
    <scope>NUCLEOTIDE SEQUENCE [LARGE SCALE GENOMIC DNA]</scope>
    <source>
        <strain evidence="2">cv. Punajuju</strain>
        <tissue evidence="1">Leaves</tissue>
    </source>
</reference>
<gene>
    <name evidence="1" type="ORF">L2E82_05264</name>
</gene>
<evidence type="ECO:0000313" key="2">
    <source>
        <dbReference type="Proteomes" id="UP001055811"/>
    </source>
</evidence>